<dbReference type="KEGG" id="plad:PPGU16_43840"/>
<keyword evidence="2" id="KW-1185">Reference proteome</keyword>
<dbReference type="AlphaFoldDB" id="A0A7I8BRC9"/>
<evidence type="ECO:0000313" key="1">
    <source>
        <dbReference type="EMBL" id="BCF91317.1"/>
    </source>
</evidence>
<proteinExistence type="predicted"/>
<evidence type="ECO:0000313" key="2">
    <source>
        <dbReference type="Proteomes" id="UP000510888"/>
    </source>
</evidence>
<accession>A0A7I8BRC9</accession>
<protein>
    <submittedName>
        <fullName evidence="1">Uncharacterized protein</fullName>
    </submittedName>
</protein>
<gene>
    <name evidence="1" type="ORF">PPGU16_43840</name>
</gene>
<name>A0A7I8BRC9_9BURK</name>
<dbReference type="Proteomes" id="UP000510888">
    <property type="component" value="Chromosome 2"/>
</dbReference>
<reference evidence="1 2" key="1">
    <citation type="journal article" date="2020" name="Genes (Basel)">
        <title>Genomic Comparison of Insect Gut Symbionts from Divergent Burkholderia Subclades.</title>
        <authorList>
            <person name="Takeshita K."/>
            <person name="Kikuchi Y."/>
        </authorList>
    </citation>
    <scope>NUCLEOTIDE SEQUENCE [LARGE SCALE GENOMIC DNA]</scope>
    <source>
        <strain evidence="1 2">PGU16</strain>
    </source>
</reference>
<dbReference type="RefSeq" id="WP_243460657.1">
    <property type="nucleotide sequence ID" value="NZ_AP023175.1"/>
</dbReference>
<sequence>MYRPWKPLGQLLRGDWPGFELTAKGRSLTVDRYVWRDRVCVGGLRIHFEQSVAGLYLVDESVEVTTHYSAVPAEFDNSDPTWRGCELWLEENSSRIELHGELGKVNYERLNSYYMVGQTVVLVVDAEDEPIVSELATTSLPNWE</sequence>
<dbReference type="EMBL" id="AP023175">
    <property type="protein sequence ID" value="BCF91317.1"/>
    <property type="molecule type" value="Genomic_DNA"/>
</dbReference>
<organism evidence="1 2">
    <name type="scientific">Paraburkholderia largidicola</name>
    <dbReference type="NCBI Taxonomy" id="3014751"/>
    <lineage>
        <taxon>Bacteria</taxon>
        <taxon>Pseudomonadati</taxon>
        <taxon>Pseudomonadota</taxon>
        <taxon>Betaproteobacteria</taxon>
        <taxon>Burkholderiales</taxon>
        <taxon>Burkholderiaceae</taxon>
        <taxon>Paraburkholderia</taxon>
    </lineage>
</organism>